<evidence type="ECO:0000259" key="1">
    <source>
        <dbReference type="Pfam" id="PF07589"/>
    </source>
</evidence>
<dbReference type="AlphaFoldDB" id="A0A6M4IVJ4"/>
<dbReference type="NCBIfam" id="TIGR02595">
    <property type="entry name" value="PEP_CTERM"/>
    <property type="match status" value="1"/>
</dbReference>
<name>A0A6M4IVJ4_9BACT</name>
<proteinExistence type="predicted"/>
<dbReference type="Pfam" id="PF07589">
    <property type="entry name" value="PEP-CTERM"/>
    <property type="match status" value="1"/>
</dbReference>
<organism evidence="2 3">
    <name type="scientific">Gemmatimonas groenlandica</name>
    <dbReference type="NCBI Taxonomy" id="2732249"/>
    <lineage>
        <taxon>Bacteria</taxon>
        <taxon>Pseudomonadati</taxon>
        <taxon>Gemmatimonadota</taxon>
        <taxon>Gemmatimonadia</taxon>
        <taxon>Gemmatimonadales</taxon>
        <taxon>Gemmatimonadaceae</taxon>
        <taxon>Gemmatimonas</taxon>
    </lineage>
</organism>
<feature type="domain" description="Ice-binding protein C-terminal" evidence="1">
    <location>
        <begin position="33"/>
        <end position="58"/>
    </location>
</feature>
<dbReference type="EMBL" id="CP053085">
    <property type="protein sequence ID" value="QJR37526.1"/>
    <property type="molecule type" value="Genomic_DNA"/>
</dbReference>
<accession>A0A6M4IVJ4</accession>
<protein>
    <submittedName>
        <fullName evidence="2">PEP-CTERM sorting domain-containing protein</fullName>
    </submittedName>
</protein>
<sequence length="60" mass="6642">MTFGRLAGICSLCVVKRGERRFTTDNIQLASTTVPEPASVVLVGLGIDGMFMSRRLRRQE</sequence>
<evidence type="ECO:0000313" key="3">
    <source>
        <dbReference type="Proteomes" id="UP000500938"/>
    </source>
</evidence>
<dbReference type="KEGG" id="ggr:HKW67_19410"/>
<keyword evidence="3" id="KW-1185">Reference proteome</keyword>
<dbReference type="Proteomes" id="UP000500938">
    <property type="component" value="Chromosome"/>
</dbReference>
<dbReference type="InterPro" id="IPR013424">
    <property type="entry name" value="Ice-binding_C"/>
</dbReference>
<gene>
    <name evidence="2" type="ORF">HKW67_19410</name>
</gene>
<reference evidence="2 3" key="1">
    <citation type="submission" date="2020-05" db="EMBL/GenBank/DDBJ databases">
        <title>Complete genome sequence of Gemmatimonas greenlandica TET16.</title>
        <authorList>
            <person name="Zeng Y."/>
        </authorList>
    </citation>
    <scope>NUCLEOTIDE SEQUENCE [LARGE SCALE GENOMIC DNA]</scope>
    <source>
        <strain evidence="2 3">TET16</strain>
    </source>
</reference>
<evidence type="ECO:0000313" key="2">
    <source>
        <dbReference type="EMBL" id="QJR37526.1"/>
    </source>
</evidence>